<proteinExistence type="predicted"/>
<dbReference type="AlphaFoldDB" id="A0A0E9WN34"/>
<sequence length="67" mass="7886">MPLQQKTSRHICTLCMQYILRERFVSACLTAQFSSERTRKNIPRVSPFSPVDRFKNKKISLFYCLAT</sequence>
<dbReference type="EMBL" id="GBXM01016820">
    <property type="protein sequence ID" value="JAH91757.1"/>
    <property type="molecule type" value="Transcribed_RNA"/>
</dbReference>
<protein>
    <submittedName>
        <fullName evidence="1">Uncharacterized protein</fullName>
    </submittedName>
</protein>
<reference evidence="1" key="2">
    <citation type="journal article" date="2015" name="Fish Shellfish Immunol.">
        <title>Early steps in the European eel (Anguilla anguilla)-Vibrio vulnificus interaction in the gills: Role of the RtxA13 toxin.</title>
        <authorList>
            <person name="Callol A."/>
            <person name="Pajuelo D."/>
            <person name="Ebbesson L."/>
            <person name="Teles M."/>
            <person name="MacKenzie S."/>
            <person name="Amaro C."/>
        </authorList>
    </citation>
    <scope>NUCLEOTIDE SEQUENCE</scope>
</reference>
<organism evidence="1">
    <name type="scientific">Anguilla anguilla</name>
    <name type="common">European freshwater eel</name>
    <name type="synonym">Muraena anguilla</name>
    <dbReference type="NCBI Taxonomy" id="7936"/>
    <lineage>
        <taxon>Eukaryota</taxon>
        <taxon>Metazoa</taxon>
        <taxon>Chordata</taxon>
        <taxon>Craniata</taxon>
        <taxon>Vertebrata</taxon>
        <taxon>Euteleostomi</taxon>
        <taxon>Actinopterygii</taxon>
        <taxon>Neopterygii</taxon>
        <taxon>Teleostei</taxon>
        <taxon>Anguilliformes</taxon>
        <taxon>Anguillidae</taxon>
        <taxon>Anguilla</taxon>
    </lineage>
</organism>
<accession>A0A0E9WN34</accession>
<name>A0A0E9WN34_ANGAN</name>
<reference evidence="1" key="1">
    <citation type="submission" date="2014-11" db="EMBL/GenBank/DDBJ databases">
        <authorList>
            <person name="Amaro Gonzalez C."/>
        </authorList>
    </citation>
    <scope>NUCLEOTIDE SEQUENCE</scope>
</reference>
<evidence type="ECO:0000313" key="1">
    <source>
        <dbReference type="EMBL" id="JAH91757.1"/>
    </source>
</evidence>